<reference evidence="1" key="1">
    <citation type="submission" date="2019-12" db="EMBL/GenBank/DDBJ databases">
        <title>Genome sequencing and annotation of Brassica cretica.</title>
        <authorList>
            <person name="Studholme D.J."/>
            <person name="Sarris P.F."/>
        </authorList>
    </citation>
    <scope>NUCLEOTIDE SEQUENCE</scope>
    <source>
        <strain evidence="1">PFS-102/07</strain>
        <tissue evidence="1">Leaf</tissue>
    </source>
</reference>
<sequence>MAIFLSTAKKINRRVLVTKEDTRRVLDGSEGKSKGPLVDLGIYASYSQPSSSEEYDIDITSLLQAEADLYSDEADSRHNIAEPVQYLPQSESDDGIPKTCYCGGEAVVETSYTSKDPGRRYFTCGNADDGDCHVVQGHGCERKSRVCFVVFPFTGVKEVTGVKFHFYK</sequence>
<dbReference type="PANTHER" id="PTHR33248">
    <property type="entry name" value="ZINC ION-BINDING PROTEIN"/>
    <property type="match status" value="1"/>
</dbReference>
<dbReference type="EMBL" id="QGKY02001015">
    <property type="protein sequence ID" value="KAF2575989.1"/>
    <property type="molecule type" value="Genomic_DNA"/>
</dbReference>
<proteinExistence type="predicted"/>
<evidence type="ECO:0000313" key="1">
    <source>
        <dbReference type="EMBL" id="KAF2575989.1"/>
    </source>
</evidence>
<evidence type="ECO:0008006" key="2">
    <source>
        <dbReference type="Google" id="ProtNLM"/>
    </source>
</evidence>
<name>A0A8S9J2H6_BRACR</name>
<gene>
    <name evidence="1" type="ORF">F2Q70_00005853</name>
</gene>
<comment type="caution">
    <text evidence="1">The sequence shown here is derived from an EMBL/GenBank/DDBJ whole genome shotgun (WGS) entry which is preliminary data.</text>
</comment>
<organism evidence="1">
    <name type="scientific">Brassica cretica</name>
    <name type="common">Mustard</name>
    <dbReference type="NCBI Taxonomy" id="69181"/>
    <lineage>
        <taxon>Eukaryota</taxon>
        <taxon>Viridiplantae</taxon>
        <taxon>Streptophyta</taxon>
        <taxon>Embryophyta</taxon>
        <taxon>Tracheophyta</taxon>
        <taxon>Spermatophyta</taxon>
        <taxon>Magnoliopsida</taxon>
        <taxon>eudicotyledons</taxon>
        <taxon>Gunneridae</taxon>
        <taxon>Pentapetalae</taxon>
        <taxon>rosids</taxon>
        <taxon>malvids</taxon>
        <taxon>Brassicales</taxon>
        <taxon>Brassicaceae</taxon>
        <taxon>Brassiceae</taxon>
        <taxon>Brassica</taxon>
    </lineage>
</organism>
<dbReference type="AlphaFoldDB" id="A0A8S9J2H6"/>
<protein>
    <recommendedName>
        <fullName evidence="2">Zinc finger GRF-type domain-containing protein</fullName>
    </recommendedName>
</protein>
<accession>A0A8S9J2H6</accession>